<feature type="transmembrane region" description="Helical" evidence="1">
    <location>
        <begin position="122"/>
        <end position="140"/>
    </location>
</feature>
<accession>A0A543A492</accession>
<evidence type="ECO:0000313" key="3">
    <source>
        <dbReference type="Proteomes" id="UP000320209"/>
    </source>
</evidence>
<evidence type="ECO:0000313" key="2">
    <source>
        <dbReference type="EMBL" id="TQL67411.1"/>
    </source>
</evidence>
<protein>
    <submittedName>
        <fullName evidence="2">Uncharacterized protein DUF4383</fullName>
    </submittedName>
</protein>
<keyword evidence="1" id="KW-0472">Membrane</keyword>
<dbReference type="RefSeq" id="WP_141779514.1">
    <property type="nucleotide sequence ID" value="NZ_VFOV01000001.1"/>
</dbReference>
<feature type="transmembrane region" description="Helical" evidence="1">
    <location>
        <begin position="86"/>
        <end position="110"/>
    </location>
</feature>
<dbReference type="OrthoDB" id="4545415at2"/>
<keyword evidence="3" id="KW-1185">Reference proteome</keyword>
<proteinExistence type="predicted"/>
<feature type="transmembrane region" description="Helical" evidence="1">
    <location>
        <begin position="60"/>
        <end position="79"/>
    </location>
</feature>
<reference evidence="2 3" key="1">
    <citation type="submission" date="2019-06" db="EMBL/GenBank/DDBJ databases">
        <title>Sequencing the genomes of 1000 actinobacteria strains.</title>
        <authorList>
            <person name="Klenk H.-P."/>
        </authorList>
    </citation>
    <scope>NUCLEOTIDE SEQUENCE [LARGE SCALE GENOMIC DNA]</scope>
    <source>
        <strain evidence="2 3">DSM 25218</strain>
    </source>
</reference>
<keyword evidence="1" id="KW-1133">Transmembrane helix</keyword>
<evidence type="ECO:0000256" key="1">
    <source>
        <dbReference type="SAM" id="Phobius"/>
    </source>
</evidence>
<dbReference type="AlphaFoldDB" id="A0A543A492"/>
<keyword evidence="1" id="KW-0812">Transmembrane</keyword>
<feature type="transmembrane region" description="Helical" evidence="1">
    <location>
        <begin position="21"/>
        <end position="40"/>
    </location>
</feature>
<dbReference type="Proteomes" id="UP000320209">
    <property type="component" value="Unassembled WGS sequence"/>
</dbReference>
<sequence length="158" mass="17277">MTRTIYQETQVATASWTFVQWAVLVICTVNIVWSAAGFAAEPSFAVGHHAPTQKVLAMDFNGWHAISGIAMFAPGLFLCRRTSWSVLYLFGASLAAVVPGIWALFSPRVLWVLHMPDHVTDAVIHFAIAAVMIAVALVQIRRDGGWAATMADLRAQPR</sequence>
<comment type="caution">
    <text evidence="2">The sequence shown here is derived from an EMBL/GenBank/DDBJ whole genome shotgun (WGS) entry which is preliminary data.</text>
</comment>
<name>A0A543A492_9ACTN</name>
<gene>
    <name evidence="2" type="ORF">FB381_1287</name>
</gene>
<dbReference type="EMBL" id="VFOV01000001">
    <property type="protein sequence ID" value="TQL67411.1"/>
    <property type="molecule type" value="Genomic_DNA"/>
</dbReference>
<organism evidence="2 3">
    <name type="scientific">Nocardioides albertanoniae</name>
    <dbReference type="NCBI Taxonomy" id="1175486"/>
    <lineage>
        <taxon>Bacteria</taxon>
        <taxon>Bacillati</taxon>
        <taxon>Actinomycetota</taxon>
        <taxon>Actinomycetes</taxon>
        <taxon>Propionibacteriales</taxon>
        <taxon>Nocardioidaceae</taxon>
        <taxon>Nocardioides</taxon>
    </lineage>
</organism>
<dbReference type="Pfam" id="PF14325">
    <property type="entry name" value="DUF4383"/>
    <property type="match status" value="1"/>
</dbReference>